<evidence type="ECO:0000256" key="4">
    <source>
        <dbReference type="ARBA" id="ARBA00022695"/>
    </source>
</evidence>
<evidence type="ECO:0000256" key="9">
    <source>
        <dbReference type="ARBA" id="ARBA00022984"/>
    </source>
</evidence>
<dbReference type="AlphaFoldDB" id="A0A6J7DX91"/>
<dbReference type="GO" id="GO:0071555">
    <property type="term" value="P:cell wall organization"/>
    <property type="evidence" value="ECO:0007669"/>
    <property type="project" value="UniProtKB-KW"/>
</dbReference>
<dbReference type="InterPro" id="IPR029044">
    <property type="entry name" value="Nucleotide-diphossugar_trans"/>
</dbReference>
<dbReference type="InterPro" id="IPR005882">
    <property type="entry name" value="Bifunctional_GlmU"/>
</dbReference>
<dbReference type="InterPro" id="IPR050065">
    <property type="entry name" value="GlmU-like"/>
</dbReference>
<dbReference type="InterPro" id="IPR025877">
    <property type="entry name" value="MobA-like_NTP_Trfase"/>
</dbReference>
<dbReference type="CDD" id="cd02540">
    <property type="entry name" value="GT2_GlmU_N_bac"/>
    <property type="match status" value="1"/>
</dbReference>
<dbReference type="PANTHER" id="PTHR43584:SF3">
    <property type="entry name" value="BIFUNCTIONAL PROTEIN GLMU"/>
    <property type="match status" value="1"/>
</dbReference>
<dbReference type="GO" id="GO:0000287">
    <property type="term" value="F:magnesium ion binding"/>
    <property type="evidence" value="ECO:0007669"/>
    <property type="project" value="InterPro"/>
</dbReference>
<dbReference type="Gene3D" id="2.160.10.10">
    <property type="entry name" value="Hexapeptide repeat proteins"/>
    <property type="match status" value="1"/>
</dbReference>
<dbReference type="SUPFAM" id="SSF51161">
    <property type="entry name" value="Trimeric LpxA-like enzymes"/>
    <property type="match status" value="1"/>
</dbReference>
<dbReference type="Gene3D" id="3.90.550.10">
    <property type="entry name" value="Spore Coat Polysaccharide Biosynthesis Protein SpsA, Chain A"/>
    <property type="match status" value="1"/>
</dbReference>
<evidence type="ECO:0000256" key="6">
    <source>
        <dbReference type="ARBA" id="ARBA00022737"/>
    </source>
</evidence>
<feature type="domain" description="MobA-like NTP transferase" evidence="16">
    <location>
        <begin position="6"/>
        <end position="129"/>
    </location>
</feature>
<reference evidence="17" key="1">
    <citation type="submission" date="2020-05" db="EMBL/GenBank/DDBJ databases">
        <authorList>
            <person name="Chiriac C."/>
            <person name="Salcher M."/>
            <person name="Ghai R."/>
            <person name="Kavagutti S V."/>
        </authorList>
    </citation>
    <scope>NUCLEOTIDE SEQUENCE</scope>
</reference>
<protein>
    <submittedName>
        <fullName evidence="17">Unannotated protein</fullName>
    </submittedName>
</protein>
<dbReference type="GO" id="GO:0009252">
    <property type="term" value="P:peptidoglycan biosynthetic process"/>
    <property type="evidence" value="ECO:0007669"/>
    <property type="project" value="UniProtKB-KW"/>
</dbReference>
<dbReference type="Pfam" id="PF12804">
    <property type="entry name" value="NTP_transf_3"/>
    <property type="match status" value="1"/>
</dbReference>
<dbReference type="GO" id="GO:0008360">
    <property type="term" value="P:regulation of cell shape"/>
    <property type="evidence" value="ECO:0007669"/>
    <property type="project" value="UniProtKB-KW"/>
</dbReference>
<dbReference type="InterPro" id="IPR011004">
    <property type="entry name" value="Trimer_LpxA-like_sf"/>
</dbReference>
<keyword evidence="12" id="KW-0961">Cell wall biogenesis/degradation</keyword>
<comment type="cofactor">
    <cofactor evidence="1">
        <name>Mg(2+)</name>
        <dbReference type="ChEBI" id="CHEBI:18420"/>
    </cofactor>
</comment>
<dbReference type="GO" id="GO:0006048">
    <property type="term" value="P:UDP-N-acetylglucosamine biosynthetic process"/>
    <property type="evidence" value="ECO:0007669"/>
    <property type="project" value="InterPro"/>
</dbReference>
<keyword evidence="5" id="KW-0479">Metal-binding</keyword>
<keyword evidence="10" id="KW-0511">Multifunctional enzyme</keyword>
<evidence type="ECO:0000256" key="12">
    <source>
        <dbReference type="ARBA" id="ARBA00023316"/>
    </source>
</evidence>
<keyword evidence="11" id="KW-0012">Acyltransferase</keyword>
<keyword evidence="4" id="KW-0548">Nucleotidyltransferase</keyword>
<evidence type="ECO:0000259" key="16">
    <source>
        <dbReference type="Pfam" id="PF12804"/>
    </source>
</evidence>
<evidence type="ECO:0000256" key="7">
    <source>
        <dbReference type="ARBA" id="ARBA00022842"/>
    </source>
</evidence>
<keyword evidence="2" id="KW-0963">Cytoplasm</keyword>
<keyword evidence="6" id="KW-0677">Repeat</keyword>
<sequence>MSVPTVVILAAGRGTRMRSATPKVLHDLCGLPLIAWPVAAARAAGAGRVIVVDAPERQLDGHLPEGVETVVQPQSDGTGGAVRAAAHLLEGSGPVLVLSGDVPLVTTQTIGALLDAHASAGAKATVATAVLDDPAGYGRVVRAADGSVERIAETKVPGDADETELAIREVNAGIYVFEAAALLAALPRLSAENAQGEFYLPEVLTLLRADGDHVAAHAMDDPGAVLGVNDLVQLAAVRELARTRIIAAHQRAGVDVLDPGSTFIDATVELGADTVVEPFTVLRGATRAGERCRIGPSTTLTDTVLGDEVTIVHAFGVGALVHSGVSVGPYAYLRPGTLLREGAKVGTFVEVKNSDIGAGTKVPHLSYIGDADVGAGTNLGAGTITANYDGFAKHRTTIGDGVRGGVDVSLVAPVTLGDRSWTAAGSIITQDVPPGALGIARERQSNIPDFEERRGGPPGDAP</sequence>
<evidence type="ECO:0000256" key="5">
    <source>
        <dbReference type="ARBA" id="ARBA00022723"/>
    </source>
</evidence>
<keyword evidence="9" id="KW-0573">Peptidoglycan synthesis</keyword>
<dbReference type="GO" id="GO:0005737">
    <property type="term" value="C:cytoplasm"/>
    <property type="evidence" value="ECO:0007669"/>
    <property type="project" value="InterPro"/>
</dbReference>
<evidence type="ECO:0000256" key="8">
    <source>
        <dbReference type="ARBA" id="ARBA00022960"/>
    </source>
</evidence>
<feature type="region of interest" description="Disordered" evidence="15">
    <location>
        <begin position="439"/>
        <end position="462"/>
    </location>
</feature>
<organism evidence="17">
    <name type="scientific">freshwater metagenome</name>
    <dbReference type="NCBI Taxonomy" id="449393"/>
    <lineage>
        <taxon>unclassified sequences</taxon>
        <taxon>metagenomes</taxon>
        <taxon>ecological metagenomes</taxon>
    </lineage>
</organism>
<keyword evidence="8" id="KW-0133">Cell shape</keyword>
<dbReference type="PANTHER" id="PTHR43584">
    <property type="entry name" value="NUCLEOTIDYL TRANSFERASE"/>
    <property type="match status" value="1"/>
</dbReference>
<dbReference type="InterPro" id="IPR038009">
    <property type="entry name" value="GlmU_C_LbH"/>
</dbReference>
<feature type="compositionally biased region" description="Basic and acidic residues" evidence="15">
    <location>
        <begin position="440"/>
        <end position="455"/>
    </location>
</feature>
<evidence type="ECO:0000256" key="2">
    <source>
        <dbReference type="ARBA" id="ARBA00022490"/>
    </source>
</evidence>
<evidence type="ECO:0000256" key="13">
    <source>
        <dbReference type="ARBA" id="ARBA00048247"/>
    </source>
</evidence>
<keyword evidence="7" id="KW-0460">Magnesium</keyword>
<evidence type="ECO:0000256" key="14">
    <source>
        <dbReference type="ARBA" id="ARBA00048493"/>
    </source>
</evidence>
<keyword evidence="3" id="KW-0808">Transferase</keyword>
<accession>A0A6J7DX91</accession>
<dbReference type="GO" id="GO:0000902">
    <property type="term" value="P:cell morphogenesis"/>
    <property type="evidence" value="ECO:0007669"/>
    <property type="project" value="InterPro"/>
</dbReference>
<dbReference type="EMBL" id="CAFBLQ010000084">
    <property type="protein sequence ID" value="CAB4873630.1"/>
    <property type="molecule type" value="Genomic_DNA"/>
</dbReference>
<proteinExistence type="inferred from homology"/>
<gene>
    <name evidence="17" type="ORF">UFOPK3423_00879</name>
</gene>
<comment type="catalytic activity">
    <reaction evidence="13">
        <text>alpha-D-glucosamine 1-phosphate + acetyl-CoA = N-acetyl-alpha-D-glucosamine 1-phosphate + CoA + H(+)</text>
        <dbReference type="Rhea" id="RHEA:13725"/>
        <dbReference type="ChEBI" id="CHEBI:15378"/>
        <dbReference type="ChEBI" id="CHEBI:57287"/>
        <dbReference type="ChEBI" id="CHEBI:57288"/>
        <dbReference type="ChEBI" id="CHEBI:57776"/>
        <dbReference type="ChEBI" id="CHEBI:58516"/>
        <dbReference type="EC" id="2.3.1.157"/>
    </reaction>
</comment>
<name>A0A6J7DX91_9ZZZZ</name>
<evidence type="ECO:0000256" key="3">
    <source>
        <dbReference type="ARBA" id="ARBA00022679"/>
    </source>
</evidence>
<evidence type="ECO:0000256" key="11">
    <source>
        <dbReference type="ARBA" id="ARBA00023315"/>
    </source>
</evidence>
<evidence type="ECO:0000313" key="17">
    <source>
        <dbReference type="EMBL" id="CAB4873630.1"/>
    </source>
</evidence>
<dbReference type="NCBIfam" id="TIGR01173">
    <property type="entry name" value="glmU"/>
    <property type="match status" value="1"/>
</dbReference>
<dbReference type="GO" id="GO:0003977">
    <property type="term" value="F:UDP-N-acetylglucosamine diphosphorylase activity"/>
    <property type="evidence" value="ECO:0007669"/>
    <property type="project" value="UniProtKB-EC"/>
</dbReference>
<dbReference type="CDD" id="cd03353">
    <property type="entry name" value="LbH_GlmU_C"/>
    <property type="match status" value="1"/>
</dbReference>
<dbReference type="GO" id="GO:0019134">
    <property type="term" value="F:glucosamine-1-phosphate N-acetyltransferase activity"/>
    <property type="evidence" value="ECO:0007669"/>
    <property type="project" value="UniProtKB-EC"/>
</dbReference>
<evidence type="ECO:0000256" key="1">
    <source>
        <dbReference type="ARBA" id="ARBA00001946"/>
    </source>
</evidence>
<dbReference type="HAMAP" id="MF_01631">
    <property type="entry name" value="GlmU"/>
    <property type="match status" value="1"/>
</dbReference>
<dbReference type="SUPFAM" id="SSF53448">
    <property type="entry name" value="Nucleotide-diphospho-sugar transferases"/>
    <property type="match status" value="1"/>
</dbReference>
<comment type="catalytic activity">
    <reaction evidence="14">
        <text>N-acetyl-alpha-D-glucosamine 1-phosphate + UTP + H(+) = UDP-N-acetyl-alpha-D-glucosamine + diphosphate</text>
        <dbReference type="Rhea" id="RHEA:13509"/>
        <dbReference type="ChEBI" id="CHEBI:15378"/>
        <dbReference type="ChEBI" id="CHEBI:33019"/>
        <dbReference type="ChEBI" id="CHEBI:46398"/>
        <dbReference type="ChEBI" id="CHEBI:57705"/>
        <dbReference type="ChEBI" id="CHEBI:57776"/>
        <dbReference type="EC" id="2.7.7.23"/>
    </reaction>
</comment>
<evidence type="ECO:0000256" key="10">
    <source>
        <dbReference type="ARBA" id="ARBA00023268"/>
    </source>
</evidence>
<evidence type="ECO:0000256" key="15">
    <source>
        <dbReference type="SAM" id="MobiDB-lite"/>
    </source>
</evidence>